<proteinExistence type="predicted"/>
<feature type="region of interest" description="Disordered" evidence="1">
    <location>
        <begin position="1"/>
        <end position="154"/>
    </location>
</feature>
<feature type="compositionally biased region" description="Gly residues" evidence="1">
    <location>
        <begin position="30"/>
        <end position="40"/>
    </location>
</feature>
<gene>
    <name evidence="2" type="ORF">BC936DRAFT_146164</name>
</gene>
<feature type="compositionally biased region" description="Polar residues" evidence="1">
    <location>
        <begin position="9"/>
        <end position="22"/>
    </location>
</feature>
<organism evidence="2 3">
    <name type="scientific">Jimgerdemannia flammicorona</name>
    <dbReference type="NCBI Taxonomy" id="994334"/>
    <lineage>
        <taxon>Eukaryota</taxon>
        <taxon>Fungi</taxon>
        <taxon>Fungi incertae sedis</taxon>
        <taxon>Mucoromycota</taxon>
        <taxon>Mucoromycotina</taxon>
        <taxon>Endogonomycetes</taxon>
        <taxon>Endogonales</taxon>
        <taxon>Endogonaceae</taxon>
        <taxon>Jimgerdemannia</taxon>
    </lineage>
</organism>
<sequence length="154" mass="16333">GRGRALIHQSDTSTNQQGNTTDGTPASTGRGRGGGGGWRGTGRRAGRGRGRAGGVSRGQGSAPQTQWLAMHHGHRLGGPASNPSPRENPVLLAAERRLQEGQQREGDEWLEGREDVGVEEERKEAEADEDWVEDETKGKEGVDNGDGKESEADG</sequence>
<dbReference type="EMBL" id="RBNI01004998">
    <property type="protein sequence ID" value="RUP47069.1"/>
    <property type="molecule type" value="Genomic_DNA"/>
</dbReference>
<dbReference type="AlphaFoldDB" id="A0A433D885"/>
<evidence type="ECO:0000256" key="1">
    <source>
        <dbReference type="SAM" id="MobiDB-lite"/>
    </source>
</evidence>
<comment type="caution">
    <text evidence="2">The sequence shown here is derived from an EMBL/GenBank/DDBJ whole genome shotgun (WGS) entry which is preliminary data.</text>
</comment>
<feature type="compositionally biased region" description="Basic and acidic residues" evidence="1">
    <location>
        <begin position="134"/>
        <end position="154"/>
    </location>
</feature>
<name>A0A433D885_9FUNG</name>
<reference evidence="2 3" key="1">
    <citation type="journal article" date="2018" name="New Phytol.">
        <title>Phylogenomics of Endogonaceae and evolution of mycorrhizas within Mucoromycota.</title>
        <authorList>
            <person name="Chang Y."/>
            <person name="Desiro A."/>
            <person name="Na H."/>
            <person name="Sandor L."/>
            <person name="Lipzen A."/>
            <person name="Clum A."/>
            <person name="Barry K."/>
            <person name="Grigoriev I.V."/>
            <person name="Martin F.M."/>
            <person name="Stajich J.E."/>
            <person name="Smith M.E."/>
            <person name="Bonito G."/>
            <person name="Spatafora J.W."/>
        </authorList>
    </citation>
    <scope>NUCLEOTIDE SEQUENCE [LARGE SCALE GENOMIC DNA]</scope>
    <source>
        <strain evidence="2 3">GMNB39</strain>
    </source>
</reference>
<feature type="non-terminal residue" evidence="2">
    <location>
        <position position="1"/>
    </location>
</feature>
<accession>A0A433D885</accession>
<evidence type="ECO:0000313" key="2">
    <source>
        <dbReference type="EMBL" id="RUP47069.1"/>
    </source>
</evidence>
<dbReference type="Proteomes" id="UP000268093">
    <property type="component" value="Unassembled WGS sequence"/>
</dbReference>
<protein>
    <submittedName>
        <fullName evidence="2">Uncharacterized protein</fullName>
    </submittedName>
</protein>
<evidence type="ECO:0000313" key="3">
    <source>
        <dbReference type="Proteomes" id="UP000268093"/>
    </source>
</evidence>
<feature type="compositionally biased region" description="Basic and acidic residues" evidence="1">
    <location>
        <begin position="94"/>
        <end position="125"/>
    </location>
</feature>
<feature type="compositionally biased region" description="Basic residues" evidence="1">
    <location>
        <begin position="41"/>
        <end position="50"/>
    </location>
</feature>
<keyword evidence="3" id="KW-1185">Reference proteome</keyword>